<evidence type="ECO:0000313" key="2">
    <source>
        <dbReference type="Proteomes" id="UP000192569"/>
    </source>
</evidence>
<evidence type="ECO:0000313" key="1">
    <source>
        <dbReference type="EMBL" id="SMB97204.1"/>
    </source>
</evidence>
<keyword evidence="2" id="KW-1185">Reference proteome</keyword>
<dbReference type="RefSeq" id="WP_269456733.1">
    <property type="nucleotide sequence ID" value="NZ_LT838272.1"/>
</dbReference>
<protein>
    <submittedName>
        <fullName evidence="1">Uncharacterized protein</fullName>
    </submittedName>
</protein>
<gene>
    <name evidence="1" type="ORF">SAMN00808754_1786</name>
</gene>
<dbReference type="STRING" id="698762.SAMN00808754_1786"/>
<sequence>MAEPGACLVNYIAFANIIPEVPKEEGTIDLMRRQPGPLSLGRG</sequence>
<dbReference type="AlphaFoldDB" id="A0A1W1VWE7"/>
<reference evidence="1 2" key="1">
    <citation type="submission" date="2017-04" db="EMBL/GenBank/DDBJ databases">
        <authorList>
            <person name="Afonso C.L."/>
            <person name="Miller P.J."/>
            <person name="Scott M.A."/>
            <person name="Spackman E."/>
            <person name="Goraichik I."/>
            <person name="Dimitrov K.M."/>
            <person name="Suarez D.L."/>
            <person name="Swayne D.E."/>
        </authorList>
    </citation>
    <scope>NUCLEOTIDE SEQUENCE [LARGE SCALE GENOMIC DNA]</scope>
    <source>
        <strain evidence="1 2">ToBE</strain>
    </source>
</reference>
<name>A0A1W1VWE7_9FIRM</name>
<accession>A0A1W1VWE7</accession>
<organism evidence="1 2">
    <name type="scientific">Thermanaeromonas toyohensis ToBE</name>
    <dbReference type="NCBI Taxonomy" id="698762"/>
    <lineage>
        <taxon>Bacteria</taxon>
        <taxon>Bacillati</taxon>
        <taxon>Bacillota</taxon>
        <taxon>Clostridia</taxon>
        <taxon>Neomoorellales</taxon>
        <taxon>Neomoorellaceae</taxon>
        <taxon>Thermanaeromonas</taxon>
    </lineage>
</organism>
<dbReference type="EMBL" id="LT838272">
    <property type="protein sequence ID" value="SMB97204.1"/>
    <property type="molecule type" value="Genomic_DNA"/>
</dbReference>
<dbReference type="Proteomes" id="UP000192569">
    <property type="component" value="Chromosome I"/>
</dbReference>
<proteinExistence type="predicted"/>